<dbReference type="SMART" id="SM00717">
    <property type="entry name" value="SANT"/>
    <property type="match status" value="4"/>
</dbReference>
<keyword evidence="7" id="KW-1185">Reference proteome</keyword>
<reference evidence="6" key="1">
    <citation type="submission" date="2020-01" db="EMBL/GenBank/DDBJ databases">
        <authorList>
            <person name="Mishra B."/>
        </authorList>
    </citation>
    <scope>NUCLEOTIDE SEQUENCE [LARGE SCALE GENOMIC DNA]</scope>
</reference>
<comment type="subcellular location">
    <subcellularLocation>
        <location evidence="1">Nucleus</location>
    </subcellularLocation>
</comment>
<dbReference type="SUPFAM" id="SSF46689">
    <property type="entry name" value="Homeodomain-like"/>
    <property type="match status" value="1"/>
</dbReference>
<feature type="region of interest" description="Disordered" evidence="3">
    <location>
        <begin position="59"/>
        <end position="364"/>
    </location>
</feature>
<feature type="domain" description="Myb-like" evidence="4">
    <location>
        <begin position="579"/>
        <end position="632"/>
    </location>
</feature>
<dbReference type="AlphaFoldDB" id="A0A6D2KS44"/>
<proteinExistence type="predicted"/>
<keyword evidence="2" id="KW-0539">Nucleus</keyword>
<dbReference type="Pfam" id="PF13921">
    <property type="entry name" value="Myb_DNA-bind_6"/>
    <property type="match status" value="1"/>
</dbReference>
<dbReference type="Proteomes" id="UP000467841">
    <property type="component" value="Unassembled WGS sequence"/>
</dbReference>
<dbReference type="PROSITE" id="PS50090">
    <property type="entry name" value="MYB_LIKE"/>
    <property type="match status" value="3"/>
</dbReference>
<comment type="caution">
    <text evidence="6">The sequence shown here is derived from an EMBL/GenBank/DDBJ whole genome shotgun (WGS) entry which is preliminary data.</text>
</comment>
<dbReference type="PROSITE" id="PS51294">
    <property type="entry name" value="HTH_MYB"/>
    <property type="match status" value="1"/>
</dbReference>
<sequence length="674" mass="76733">MSEERKKSKVTVEEVVTEHSSMKKEKKKKKEKNREIEDSFAGEDGEKAAREIEKLGVEAKKKSEKKRVNSEAEDDAKKLKKKKNKEKCVDFEADDNGVKKSKKKNEDKKADSEIDDAVKKSKKKNEESGTDSAADDAVKKSKKKNADSETEDVVKQSKKKKKSKRESGGDEIGNSESSKVDEGTDDAKTKTGKRKRDDNDLGAEENTESSNKEMKRKRKKKKSSVDLEDEEHSFSSAKTKSKEKQSSVDSEVEGNSLSSTNDAETKQTENSEAEESSFNSTKDAKKKGKKMKKQSEGLEPEDNNSDATEVAKKKGKKKQSEAKENNNGGGTKEAKKKRKKQNSTESEKDVPTTPSSKSAKKVKFSDQVEVFPAEDKETEDEEEEAEVVRGKRFTKEEDELIRKAVLDYIDNHALGDDGLDMILECKSHPQVKGCWKEITAALPWRAYNGVYNRAHTIFEAGSSKGIWTKEDLELVVEYQKKHGNDWRALADAMGKNRKHVKDAWRRIRLTSRNKGHWSREEYQSLFDLVNTDLRMKAFHEKHSKHGMLRDNIPWMAISDRLGTRTHVDSCTKWYDKLMSPMVAEGVWANVDDYRLLDELTSLDAACIDDVDWDTLLENRDGEACRKRWNQMVHQIGLPGAKTFAEQVEILSQRYCPELAEDREDFDNRPFDPED</sequence>
<evidence type="ECO:0000313" key="6">
    <source>
        <dbReference type="EMBL" id="CAA7055166.1"/>
    </source>
</evidence>
<dbReference type="GO" id="GO:0005634">
    <property type="term" value="C:nucleus"/>
    <property type="evidence" value="ECO:0007669"/>
    <property type="project" value="UniProtKB-SubCell"/>
</dbReference>
<dbReference type="InterPro" id="IPR017930">
    <property type="entry name" value="Myb_dom"/>
</dbReference>
<dbReference type="Gene3D" id="1.10.10.60">
    <property type="entry name" value="Homeodomain-like"/>
    <property type="match status" value="2"/>
</dbReference>
<feature type="domain" description="HTH myb-type" evidence="5">
    <location>
        <begin position="464"/>
        <end position="512"/>
    </location>
</feature>
<evidence type="ECO:0008006" key="8">
    <source>
        <dbReference type="Google" id="ProtNLM"/>
    </source>
</evidence>
<protein>
    <recommendedName>
        <fullName evidence="8">Myb-like domain-containing protein</fullName>
    </recommendedName>
</protein>
<feature type="domain" description="Myb-like" evidence="4">
    <location>
        <begin position="459"/>
        <end position="508"/>
    </location>
</feature>
<feature type="compositionally biased region" description="Basic and acidic residues" evidence="3">
    <location>
        <begin position="136"/>
        <end position="155"/>
    </location>
</feature>
<evidence type="ECO:0000256" key="2">
    <source>
        <dbReference type="ARBA" id="ARBA00023242"/>
    </source>
</evidence>
<feature type="compositionally biased region" description="Basic and acidic residues" evidence="3">
    <location>
        <begin position="104"/>
        <end position="127"/>
    </location>
</feature>
<dbReference type="PANTHER" id="PTHR47430">
    <property type="entry name" value="GB|AAC33480.1"/>
    <property type="match status" value="1"/>
</dbReference>
<dbReference type="EMBL" id="CACVBM020001607">
    <property type="protein sequence ID" value="CAA7055166.1"/>
    <property type="molecule type" value="Genomic_DNA"/>
</dbReference>
<feature type="compositionally biased region" description="Polar residues" evidence="3">
    <location>
        <begin position="247"/>
        <end position="262"/>
    </location>
</feature>
<gene>
    <name evidence="6" type="ORF">MERR_LOCUS42402</name>
</gene>
<evidence type="ECO:0000256" key="1">
    <source>
        <dbReference type="ARBA" id="ARBA00004123"/>
    </source>
</evidence>
<feature type="compositionally biased region" description="Basic and acidic residues" evidence="3">
    <location>
        <begin position="1"/>
        <end position="23"/>
    </location>
</feature>
<name>A0A6D2KS44_9BRAS</name>
<dbReference type="InterPro" id="IPR009057">
    <property type="entry name" value="Homeodomain-like_sf"/>
</dbReference>
<feature type="compositionally biased region" description="Basic and acidic residues" evidence="3">
    <location>
        <begin position="59"/>
        <end position="70"/>
    </location>
</feature>
<feature type="compositionally biased region" description="Basic and acidic residues" evidence="3">
    <location>
        <begin position="178"/>
        <end position="199"/>
    </location>
</feature>
<feature type="domain" description="Myb-like" evidence="4">
    <location>
        <begin position="509"/>
        <end position="577"/>
    </location>
</feature>
<evidence type="ECO:0000259" key="5">
    <source>
        <dbReference type="PROSITE" id="PS51294"/>
    </source>
</evidence>
<accession>A0A6D2KS44</accession>
<dbReference type="PANTHER" id="PTHR47430:SF4">
    <property type="entry name" value="GB|AAC33480.1"/>
    <property type="match status" value="1"/>
</dbReference>
<dbReference type="InterPro" id="IPR001005">
    <property type="entry name" value="SANT/Myb"/>
</dbReference>
<dbReference type="OrthoDB" id="39591at2759"/>
<evidence type="ECO:0000256" key="3">
    <source>
        <dbReference type="SAM" id="MobiDB-lite"/>
    </source>
</evidence>
<dbReference type="CDD" id="cd00167">
    <property type="entry name" value="SANT"/>
    <property type="match status" value="1"/>
</dbReference>
<evidence type="ECO:0000259" key="4">
    <source>
        <dbReference type="PROSITE" id="PS50090"/>
    </source>
</evidence>
<feature type="region of interest" description="Disordered" evidence="3">
    <location>
        <begin position="1"/>
        <end position="47"/>
    </location>
</feature>
<evidence type="ECO:0000313" key="7">
    <source>
        <dbReference type="Proteomes" id="UP000467841"/>
    </source>
</evidence>
<organism evidence="6 7">
    <name type="scientific">Microthlaspi erraticum</name>
    <dbReference type="NCBI Taxonomy" id="1685480"/>
    <lineage>
        <taxon>Eukaryota</taxon>
        <taxon>Viridiplantae</taxon>
        <taxon>Streptophyta</taxon>
        <taxon>Embryophyta</taxon>
        <taxon>Tracheophyta</taxon>
        <taxon>Spermatophyta</taxon>
        <taxon>Magnoliopsida</taxon>
        <taxon>eudicotyledons</taxon>
        <taxon>Gunneridae</taxon>
        <taxon>Pentapetalae</taxon>
        <taxon>rosids</taxon>
        <taxon>malvids</taxon>
        <taxon>Brassicales</taxon>
        <taxon>Brassicaceae</taxon>
        <taxon>Coluteocarpeae</taxon>
        <taxon>Microthlaspi</taxon>
    </lineage>
</organism>